<dbReference type="Proteomes" id="UP000614200">
    <property type="component" value="Unassembled WGS sequence"/>
</dbReference>
<feature type="transmembrane region" description="Helical" evidence="5">
    <location>
        <begin position="112"/>
        <end position="132"/>
    </location>
</feature>
<evidence type="ECO:0000259" key="6">
    <source>
        <dbReference type="PROSITE" id="PS50106"/>
    </source>
</evidence>
<dbReference type="InterPro" id="IPR001940">
    <property type="entry name" value="Peptidase_S1C"/>
</dbReference>
<sequence length="493" mass="53640">MNEEKRDPIIQEPKTDSSKDQETLENAYVETESNTEVGQEIEVNPETIVQEQVSTSDMTQGPVDDFESKTADEGERTSSIFVGEDDPRVVPISQQGTTENVRVKSGPKVKNVIAVLLAIVLVGSSTFTVGYYQGQIHLQDEKINDRVNAILDKNINDKVYNSVVKYLDEQGNPVTVGDVNIASIYKNVSNSVVGLTSKLKYTDWFNNERFTEGTGSGVIVKEESDRYYIVTNFHVVDGATEVVAEIVSDQIVPATLIGYDEDTDLAVVSIMKKDIPEAYKNVIKPIAIGSSGSLNVGEPAIAIGNPLGYSNTLTYGVVSALDRKVTSDQSNEYIQTDAAINPGNSGGALVNKKGELIGINTSKIAETSVEGIGFAIPTDTIMPIVAELIENGYISKPYIGIGGINIDEDTSKLYEIPIGVLVRYIYEDSPALKAGLKEKDVIIGIDDHKVFTMDDLTSTLKEYNPGDTVTIKVIRDGKDKLEIPLVLGDRNKK</sequence>
<dbReference type="PRINTS" id="PR00834">
    <property type="entry name" value="PROTEASES2C"/>
</dbReference>
<proteinExistence type="inferred from homology"/>
<dbReference type="Gene3D" id="2.30.42.10">
    <property type="match status" value="1"/>
</dbReference>
<dbReference type="SUPFAM" id="SSF50494">
    <property type="entry name" value="Trypsin-like serine proteases"/>
    <property type="match status" value="1"/>
</dbReference>
<evidence type="ECO:0000256" key="1">
    <source>
        <dbReference type="ARBA" id="ARBA00010541"/>
    </source>
</evidence>
<dbReference type="Pfam" id="PF13365">
    <property type="entry name" value="Trypsin_2"/>
    <property type="match status" value="1"/>
</dbReference>
<gene>
    <name evidence="7" type="ORF">ISU02_17120</name>
</gene>
<dbReference type="InterPro" id="IPR051201">
    <property type="entry name" value="Chloro_Bact_Ser_Proteases"/>
</dbReference>
<protein>
    <submittedName>
        <fullName evidence="7">Trypsin-like peptidase domain-containing protein</fullName>
    </submittedName>
</protein>
<accession>A0ABR9ZWJ1</accession>
<dbReference type="Gene3D" id="2.40.10.10">
    <property type="entry name" value="Trypsin-like serine proteases"/>
    <property type="match status" value="2"/>
</dbReference>
<organism evidence="7 8">
    <name type="scientific">Fusibacter ferrireducens</name>
    <dbReference type="NCBI Taxonomy" id="2785058"/>
    <lineage>
        <taxon>Bacteria</taxon>
        <taxon>Bacillati</taxon>
        <taxon>Bacillota</taxon>
        <taxon>Clostridia</taxon>
        <taxon>Eubacteriales</taxon>
        <taxon>Eubacteriales Family XII. Incertae Sedis</taxon>
        <taxon>Fusibacter</taxon>
    </lineage>
</organism>
<keyword evidence="5" id="KW-1133">Transmembrane helix</keyword>
<keyword evidence="8" id="KW-1185">Reference proteome</keyword>
<dbReference type="SMART" id="SM00228">
    <property type="entry name" value="PDZ"/>
    <property type="match status" value="1"/>
</dbReference>
<feature type="compositionally biased region" description="Polar residues" evidence="4">
    <location>
        <begin position="47"/>
        <end position="59"/>
    </location>
</feature>
<evidence type="ECO:0000256" key="3">
    <source>
        <dbReference type="ARBA" id="ARBA00022801"/>
    </source>
</evidence>
<dbReference type="Pfam" id="PF13180">
    <property type="entry name" value="PDZ_2"/>
    <property type="match status" value="1"/>
</dbReference>
<comment type="caution">
    <text evidence="7">The sequence shown here is derived from an EMBL/GenBank/DDBJ whole genome shotgun (WGS) entry which is preliminary data.</text>
</comment>
<dbReference type="InterPro" id="IPR043504">
    <property type="entry name" value="Peptidase_S1_PA_chymotrypsin"/>
</dbReference>
<comment type="similarity">
    <text evidence="1">Belongs to the peptidase S1C family.</text>
</comment>
<name>A0ABR9ZWJ1_9FIRM</name>
<feature type="region of interest" description="Disordered" evidence="4">
    <location>
        <begin position="1"/>
        <end position="76"/>
    </location>
</feature>
<feature type="domain" description="PDZ" evidence="6">
    <location>
        <begin position="403"/>
        <end position="462"/>
    </location>
</feature>
<evidence type="ECO:0000256" key="2">
    <source>
        <dbReference type="ARBA" id="ARBA00022670"/>
    </source>
</evidence>
<dbReference type="PROSITE" id="PS50106">
    <property type="entry name" value="PDZ"/>
    <property type="match status" value="1"/>
</dbReference>
<dbReference type="SUPFAM" id="SSF50156">
    <property type="entry name" value="PDZ domain-like"/>
    <property type="match status" value="1"/>
</dbReference>
<dbReference type="PANTHER" id="PTHR43343:SF3">
    <property type="entry name" value="PROTEASE DO-LIKE 8, CHLOROPLASTIC"/>
    <property type="match status" value="1"/>
</dbReference>
<dbReference type="CDD" id="cd06779">
    <property type="entry name" value="cpPDZ_Deg_HtrA-like"/>
    <property type="match status" value="1"/>
</dbReference>
<keyword evidence="5" id="KW-0812">Transmembrane</keyword>
<dbReference type="RefSeq" id="WP_194703068.1">
    <property type="nucleotide sequence ID" value="NZ_JADKNH010000011.1"/>
</dbReference>
<dbReference type="PANTHER" id="PTHR43343">
    <property type="entry name" value="PEPTIDASE S12"/>
    <property type="match status" value="1"/>
</dbReference>
<feature type="compositionally biased region" description="Basic and acidic residues" evidence="4">
    <location>
        <begin position="1"/>
        <end position="22"/>
    </location>
</feature>
<dbReference type="InterPro" id="IPR001478">
    <property type="entry name" value="PDZ"/>
</dbReference>
<keyword evidence="2" id="KW-0645">Protease</keyword>
<dbReference type="EMBL" id="JADKNH010000011">
    <property type="protein sequence ID" value="MBF4694825.1"/>
    <property type="molecule type" value="Genomic_DNA"/>
</dbReference>
<reference evidence="7 8" key="1">
    <citation type="submission" date="2020-11" db="EMBL/GenBank/DDBJ databases">
        <title>Fusibacter basophilias sp. nov.</title>
        <authorList>
            <person name="Qiu D."/>
        </authorList>
    </citation>
    <scope>NUCLEOTIDE SEQUENCE [LARGE SCALE GENOMIC DNA]</scope>
    <source>
        <strain evidence="7 8">Q10-2</strain>
    </source>
</reference>
<keyword evidence="5" id="KW-0472">Membrane</keyword>
<dbReference type="InterPro" id="IPR009003">
    <property type="entry name" value="Peptidase_S1_PA"/>
</dbReference>
<evidence type="ECO:0000256" key="5">
    <source>
        <dbReference type="SAM" id="Phobius"/>
    </source>
</evidence>
<evidence type="ECO:0000313" key="7">
    <source>
        <dbReference type="EMBL" id="MBF4694825.1"/>
    </source>
</evidence>
<evidence type="ECO:0000313" key="8">
    <source>
        <dbReference type="Proteomes" id="UP000614200"/>
    </source>
</evidence>
<keyword evidence="3" id="KW-0378">Hydrolase</keyword>
<evidence type="ECO:0000256" key="4">
    <source>
        <dbReference type="SAM" id="MobiDB-lite"/>
    </source>
</evidence>
<dbReference type="InterPro" id="IPR036034">
    <property type="entry name" value="PDZ_sf"/>
</dbReference>
<feature type="compositionally biased region" description="Basic and acidic residues" evidence="4">
    <location>
        <begin position="66"/>
        <end position="76"/>
    </location>
</feature>